<dbReference type="PANTHER" id="PTHR43475:SF1">
    <property type="entry name" value="METHYLTHIORIBOSE-1-PHOSPHATE ISOMERASE"/>
    <property type="match status" value="1"/>
</dbReference>
<keyword evidence="2 6" id="KW-0028">Amino-acid biosynthesis</keyword>
<feature type="transmembrane region" description="Helical" evidence="7">
    <location>
        <begin position="237"/>
        <end position="264"/>
    </location>
</feature>
<dbReference type="Pfam" id="PF01008">
    <property type="entry name" value="IF-2B"/>
    <property type="match status" value="2"/>
</dbReference>
<dbReference type="InterPro" id="IPR011559">
    <property type="entry name" value="Initiation_fac_2B_a/b/d"/>
</dbReference>
<dbReference type="EnsemblPlants" id="Solyc08g022210.3.1">
    <property type="protein sequence ID" value="Solyc08g022210.3.1"/>
    <property type="gene ID" value="Solyc08g022210.3"/>
</dbReference>
<keyword evidence="7" id="KW-0472">Membrane</keyword>
<dbReference type="Proteomes" id="UP000004994">
    <property type="component" value="Chromosome 8"/>
</dbReference>
<evidence type="ECO:0000313" key="8">
    <source>
        <dbReference type="EnsemblPlants" id="Solyc08g022210.3.1"/>
    </source>
</evidence>
<dbReference type="FunCoup" id="A0A3Q7IGT1">
    <property type="interactions" value="3249"/>
</dbReference>
<dbReference type="HAMAP" id="MF_01678">
    <property type="entry name" value="Salvage_MtnA"/>
    <property type="match status" value="1"/>
</dbReference>
<evidence type="ECO:0000256" key="4">
    <source>
        <dbReference type="ARBA" id="ARBA00023235"/>
    </source>
</evidence>
<feature type="active site" description="Proton donor" evidence="6">
    <location>
        <position position="323"/>
    </location>
</feature>
<comment type="subcellular location">
    <subcellularLocation>
        <location evidence="6">Cytoplasm</location>
    </subcellularLocation>
    <subcellularLocation>
        <location evidence="6">Nucleus</location>
    </subcellularLocation>
</comment>
<keyword evidence="4 6" id="KW-0413">Isomerase</keyword>
<keyword evidence="1 6" id="KW-0963">Cytoplasm</keyword>
<keyword evidence="5 6" id="KW-0539">Nucleus</keyword>
<dbReference type="NCBIfam" id="TIGR00524">
    <property type="entry name" value="eIF-2B_rel"/>
    <property type="match status" value="1"/>
</dbReference>
<dbReference type="UniPathway" id="UPA00904">
    <property type="reaction ID" value="UER00874"/>
</dbReference>
<dbReference type="AlphaFoldDB" id="A0A3Q7IGT1"/>
<sequence length="442" mass="47422">MSVGSGGDKTLEAICYRRGSLQLLDQRKLPLETLHLDIHDTNDAWDAIKEMVVRGAPAIAIAAALSLAVEVSNLASFDGTSHDASVFLSKKLDFLVSSRPTAVNLSDSAVKLKEVISKAAAIAKEANSVFQAYIEAAEVMLEDDVTSNKAIGSYGASFIKNYLTDSKNITILTHCNTGRYTPVLVFYFICMVDWFLSYLAWHGFLPYPIILPEIAKYNSVTGLTRTIVIRIRYPDGVILIFLAFLNSLATAGYGTALGVIRALYADGALERAYCTETRPFNQGSRLTAFELVHENIPATLIADSAAAALMNAGRVKAVIVGADRIAANGDTANKIGTYNLAVSAMHHGIPFYVAAPLTSVDLSLSSGQEIVIEERSPKELLHTRGGLGEQVAASGILVWNPAFDVTQAKLISGIITEKGVITKNGTDTFDIAGFVRKTAGNL</sequence>
<dbReference type="InterPro" id="IPR042529">
    <property type="entry name" value="IF_2B-like_C"/>
</dbReference>
<reference evidence="8" key="2">
    <citation type="submission" date="2019-01" db="UniProtKB">
        <authorList>
            <consortium name="EnsemblPlants"/>
        </authorList>
    </citation>
    <scope>IDENTIFICATION</scope>
    <source>
        <strain evidence="8">cv. Heinz 1706</strain>
    </source>
</reference>
<comment type="function">
    <text evidence="6">Catalyzes the interconversion of methylthioribose-1-phosphate (MTR-1-P) into methylthioribulose-1-phosphate (MTRu-1-P).</text>
</comment>
<comment type="pathway">
    <text evidence="6">Amino-acid biosynthesis; L-methionine biosynthesis via salvage pathway; L-methionine from S-methyl-5-thio-alpha-D-ribose 1-phosphate: step 1/6.</text>
</comment>
<feature type="site" description="Transition state stabilizer" evidence="6">
    <location>
        <position position="175"/>
    </location>
</feature>
<evidence type="ECO:0000313" key="9">
    <source>
        <dbReference type="Proteomes" id="UP000004994"/>
    </source>
</evidence>
<accession>A0A3Q7IGT1</accession>
<evidence type="ECO:0000256" key="5">
    <source>
        <dbReference type="ARBA" id="ARBA00023242"/>
    </source>
</evidence>
<dbReference type="GO" id="GO:0010494">
    <property type="term" value="C:cytoplasmic stress granule"/>
    <property type="evidence" value="ECO:0007669"/>
    <property type="project" value="EnsemblPlants"/>
</dbReference>
<dbReference type="EC" id="5.3.1.23" evidence="6"/>
<dbReference type="InterPro" id="IPR037171">
    <property type="entry name" value="NagB/RpiA_transferase-like"/>
</dbReference>
<comment type="catalytic activity">
    <reaction evidence="6">
        <text>5-(methylsulfanyl)-alpha-D-ribose 1-phosphate = 5-(methylsulfanyl)-D-ribulose 1-phosphate</text>
        <dbReference type="Rhea" id="RHEA:19989"/>
        <dbReference type="ChEBI" id="CHEBI:58533"/>
        <dbReference type="ChEBI" id="CHEBI:58548"/>
        <dbReference type="EC" id="5.3.1.23"/>
    </reaction>
</comment>
<dbReference type="InterPro" id="IPR005251">
    <property type="entry name" value="IF-M1Pi"/>
</dbReference>
<dbReference type="InterPro" id="IPR027363">
    <property type="entry name" value="M1Pi_N"/>
</dbReference>
<protein>
    <recommendedName>
        <fullName evidence="6">Methylthioribose-1-phosphate isomerase</fullName>
        <shortName evidence="6">M1Pi</shortName>
        <shortName evidence="6">MTR-1-P isomerase</shortName>
        <ecNumber evidence="6">5.3.1.23</ecNumber>
    </recommendedName>
    <alternativeName>
        <fullName evidence="6">S-methyl-5-thioribose-1-phosphate isomerase</fullName>
    </alternativeName>
    <alternativeName>
        <fullName evidence="6">Translation initiation factor eIF-2B subunit alpha/beta/delta-like protein</fullName>
    </alternativeName>
</protein>
<feature type="transmembrane region" description="Helical" evidence="7">
    <location>
        <begin position="180"/>
        <end position="201"/>
    </location>
</feature>
<reference evidence="8" key="1">
    <citation type="journal article" date="2012" name="Nature">
        <title>The tomato genome sequence provides insights into fleshy fruit evolution.</title>
        <authorList>
            <consortium name="Tomato Genome Consortium"/>
        </authorList>
    </citation>
    <scope>NUCLEOTIDE SEQUENCE [LARGE SCALE GENOMIC DNA]</scope>
    <source>
        <strain evidence="8">cv. Heinz 1706</strain>
    </source>
</reference>
<dbReference type="NCBIfam" id="TIGR00512">
    <property type="entry name" value="salvage_mtnA"/>
    <property type="match status" value="1"/>
</dbReference>
<evidence type="ECO:0000256" key="1">
    <source>
        <dbReference type="ARBA" id="ARBA00022490"/>
    </source>
</evidence>
<organism evidence="8">
    <name type="scientific">Solanum lycopersicum</name>
    <name type="common">Tomato</name>
    <name type="synonym">Lycopersicon esculentum</name>
    <dbReference type="NCBI Taxonomy" id="4081"/>
    <lineage>
        <taxon>Eukaryota</taxon>
        <taxon>Viridiplantae</taxon>
        <taxon>Streptophyta</taxon>
        <taxon>Embryophyta</taxon>
        <taxon>Tracheophyta</taxon>
        <taxon>Spermatophyta</taxon>
        <taxon>Magnoliopsida</taxon>
        <taxon>eudicotyledons</taxon>
        <taxon>Gunneridae</taxon>
        <taxon>Pentapetalae</taxon>
        <taxon>asterids</taxon>
        <taxon>lamiids</taxon>
        <taxon>Solanales</taxon>
        <taxon>Solanaceae</taxon>
        <taxon>Solanoideae</taxon>
        <taxon>Solaneae</taxon>
        <taxon>Solanum</taxon>
        <taxon>Solanum subgen. Lycopersicon</taxon>
    </lineage>
</organism>
<dbReference type="PANTHER" id="PTHR43475">
    <property type="entry name" value="METHYLTHIORIBOSE-1-PHOSPHATE ISOMERASE"/>
    <property type="match status" value="1"/>
</dbReference>
<evidence type="ECO:0000256" key="3">
    <source>
        <dbReference type="ARBA" id="ARBA00023167"/>
    </source>
</evidence>
<keyword evidence="7" id="KW-0812">Transmembrane</keyword>
<dbReference type="GO" id="GO:0019509">
    <property type="term" value="P:L-methionine salvage from methylthioadenosine"/>
    <property type="evidence" value="ECO:0000318"/>
    <property type="project" value="GO_Central"/>
</dbReference>
<dbReference type="FunFam" id="1.20.120.420:FF:000003">
    <property type="entry name" value="Methylthioribose-1-phosphate isomerase"/>
    <property type="match status" value="1"/>
</dbReference>
<dbReference type="GO" id="GO:0005634">
    <property type="term" value="C:nucleus"/>
    <property type="evidence" value="ECO:0007669"/>
    <property type="project" value="UniProtKB-SubCell"/>
</dbReference>
<dbReference type="InterPro" id="IPR000649">
    <property type="entry name" value="IF-2B-related"/>
</dbReference>
<comment type="similarity">
    <text evidence="6">Belongs to the eIF-2B alpha/beta/delta subunits family. MtnA subfamily.</text>
</comment>
<dbReference type="GO" id="GO:0046523">
    <property type="term" value="F:S-methyl-5-thioribose-1-phosphate isomerase activity"/>
    <property type="evidence" value="ECO:0000318"/>
    <property type="project" value="GO_Central"/>
</dbReference>
<evidence type="ECO:0000256" key="6">
    <source>
        <dbReference type="HAMAP-Rule" id="MF_03119"/>
    </source>
</evidence>
<keyword evidence="7" id="KW-1133">Transmembrane helix</keyword>
<proteinExistence type="inferred from homology"/>
<dbReference type="InParanoid" id="A0A3Q7IGT1"/>
<keyword evidence="3 6" id="KW-0486">Methionine biosynthesis</keyword>
<dbReference type="OMA" id="CETRPLN"/>
<dbReference type="Gene3D" id="3.40.50.10470">
    <property type="entry name" value="Translation initiation factor eif-2b, domain 2"/>
    <property type="match status" value="1"/>
</dbReference>
<keyword evidence="9" id="KW-1185">Reference proteome</keyword>
<dbReference type="FunFam" id="3.40.50.10470:FF:000003">
    <property type="entry name" value="Methylthioribose-1-phosphate isomerase"/>
    <property type="match status" value="1"/>
</dbReference>
<dbReference type="Gene3D" id="1.20.120.420">
    <property type="entry name" value="translation initiation factor eif-2b, domain 1"/>
    <property type="match status" value="1"/>
</dbReference>
<name>A0A3Q7IGT1_SOLLC</name>
<dbReference type="SMR" id="A0A3Q7IGT1"/>
<evidence type="ECO:0000256" key="7">
    <source>
        <dbReference type="SAM" id="Phobius"/>
    </source>
</evidence>
<evidence type="ECO:0000256" key="2">
    <source>
        <dbReference type="ARBA" id="ARBA00022605"/>
    </source>
</evidence>
<dbReference type="SUPFAM" id="SSF100950">
    <property type="entry name" value="NagB/RpiA/CoA transferase-like"/>
    <property type="match status" value="2"/>
</dbReference>
<dbReference type="Gramene" id="Solyc08g022210.3.1">
    <property type="protein sequence ID" value="Solyc08g022210.3.1"/>
    <property type="gene ID" value="Solyc08g022210.3"/>
</dbReference>
<dbReference type="STRING" id="4081.A0A3Q7IGT1"/>